<organism evidence="3 4">
    <name type="scientific">Stichopus japonicus</name>
    <name type="common">Sea cucumber</name>
    <dbReference type="NCBI Taxonomy" id="307972"/>
    <lineage>
        <taxon>Eukaryota</taxon>
        <taxon>Metazoa</taxon>
        <taxon>Echinodermata</taxon>
        <taxon>Eleutherozoa</taxon>
        <taxon>Echinozoa</taxon>
        <taxon>Holothuroidea</taxon>
        <taxon>Aspidochirotacea</taxon>
        <taxon>Aspidochirotida</taxon>
        <taxon>Stichopodidae</taxon>
        <taxon>Apostichopus</taxon>
    </lineage>
</organism>
<evidence type="ECO:0000256" key="1">
    <source>
        <dbReference type="ARBA" id="ARBA00005189"/>
    </source>
</evidence>
<dbReference type="InterPro" id="IPR055060">
    <property type="entry name" value="ACOX_C_alpha1"/>
</dbReference>
<evidence type="ECO:0000313" key="3">
    <source>
        <dbReference type="EMBL" id="PIK56217.1"/>
    </source>
</evidence>
<accession>A0A2G8L7G5</accession>
<dbReference type="Gene3D" id="1.20.140.10">
    <property type="entry name" value="Butyryl-CoA Dehydrogenase, subunit A, domain 3"/>
    <property type="match status" value="1"/>
</dbReference>
<dbReference type="GO" id="GO:0055088">
    <property type="term" value="P:lipid homeostasis"/>
    <property type="evidence" value="ECO:0007669"/>
    <property type="project" value="TreeGrafter"/>
</dbReference>
<dbReference type="GO" id="GO:0005777">
    <property type="term" value="C:peroxisome"/>
    <property type="evidence" value="ECO:0007669"/>
    <property type="project" value="InterPro"/>
</dbReference>
<dbReference type="InterPro" id="IPR036250">
    <property type="entry name" value="AcylCo_DH-like_C"/>
</dbReference>
<dbReference type="PANTHER" id="PTHR10909">
    <property type="entry name" value="ELECTRON TRANSPORT OXIDOREDUCTASE"/>
    <property type="match status" value="1"/>
</dbReference>
<evidence type="ECO:0000259" key="2">
    <source>
        <dbReference type="Pfam" id="PF22924"/>
    </source>
</evidence>
<dbReference type="STRING" id="307972.A0A2G8L7G5"/>
<dbReference type="PANTHER" id="PTHR10909:SF390">
    <property type="entry name" value="PEROXISOMAL ACYL-COENZYME A OXIDASE 3"/>
    <property type="match status" value="1"/>
</dbReference>
<feature type="domain" description="Acyl-CoA oxidase C-alpha1" evidence="2">
    <location>
        <begin position="69"/>
        <end position="240"/>
    </location>
</feature>
<comment type="pathway">
    <text evidence="1">Lipid metabolism.</text>
</comment>
<dbReference type="GO" id="GO:0033540">
    <property type="term" value="P:fatty acid beta-oxidation using acyl-CoA oxidase"/>
    <property type="evidence" value="ECO:0007669"/>
    <property type="project" value="TreeGrafter"/>
</dbReference>
<dbReference type="InterPro" id="IPR012258">
    <property type="entry name" value="Acyl-CoA_oxidase"/>
</dbReference>
<keyword evidence="4" id="KW-1185">Reference proteome</keyword>
<dbReference type="Proteomes" id="UP000230750">
    <property type="component" value="Unassembled WGS sequence"/>
</dbReference>
<sequence>MGIPMGLYIILNWKIGKKWKLKQTFASFNKVRIPKDNLLNRLGDVVDDGRYVSQFKSIGERLGATLSILSSGRIAIIDSSAVNLASAVSIAIRYSAVRRQFGPTKEGEIPVLEYQLQQWRLLPYVAGCYIYLNFARRVHYLYVEYLTAIITGSKTPGAKDDENQQLRGSHNVASRSAERPVVAMGTCGVSDIMNVNGITSSWRFWSAIANRFGVLRDDNDPNVSYEGDNNVILQQTSRHLPPLQARDVFQGMYSKVSEPYSSYTPRDVFPRLVTLLLQPGMYSKGCIPRLVNLLLTAGCIPRLVNPTPYSQGCIPRLVNPTPYSQGCIPRLVNPTPYSQGCIPRLVNPTPYSQGCIPRLVNPTPNSQGCIPRLVNPTPNSQGCIPRLVNPTPSARDVFQG</sequence>
<dbReference type="EMBL" id="MRZV01000183">
    <property type="protein sequence ID" value="PIK56217.1"/>
    <property type="molecule type" value="Genomic_DNA"/>
</dbReference>
<proteinExistence type="predicted"/>
<comment type="caution">
    <text evidence="3">The sequence shown here is derived from an EMBL/GenBank/DDBJ whole genome shotgun (WGS) entry which is preliminary data.</text>
</comment>
<dbReference type="Pfam" id="PF22924">
    <property type="entry name" value="ACOX_C_alpha1"/>
    <property type="match status" value="1"/>
</dbReference>
<dbReference type="SUPFAM" id="SSF47203">
    <property type="entry name" value="Acyl-CoA dehydrogenase C-terminal domain-like"/>
    <property type="match status" value="1"/>
</dbReference>
<dbReference type="OrthoDB" id="538336at2759"/>
<dbReference type="GO" id="GO:0071949">
    <property type="term" value="F:FAD binding"/>
    <property type="evidence" value="ECO:0007669"/>
    <property type="project" value="InterPro"/>
</dbReference>
<gene>
    <name evidence="3" type="ORF">BSL78_06855</name>
</gene>
<dbReference type="GO" id="GO:0016402">
    <property type="term" value="F:pristanoyl-CoA oxidase activity"/>
    <property type="evidence" value="ECO:0007669"/>
    <property type="project" value="TreeGrafter"/>
</dbReference>
<dbReference type="GO" id="GO:0005504">
    <property type="term" value="F:fatty acid binding"/>
    <property type="evidence" value="ECO:0007669"/>
    <property type="project" value="TreeGrafter"/>
</dbReference>
<protein>
    <submittedName>
        <fullName evidence="3">Putative peroxisomal acyl-coenzyme A oxidase 3 isoform X5</fullName>
    </submittedName>
</protein>
<dbReference type="AlphaFoldDB" id="A0A2G8L7G5"/>
<evidence type="ECO:0000313" key="4">
    <source>
        <dbReference type="Proteomes" id="UP000230750"/>
    </source>
</evidence>
<name>A0A2G8L7G5_STIJA</name>
<reference evidence="3 4" key="1">
    <citation type="journal article" date="2017" name="PLoS Biol.">
        <title>The sea cucumber genome provides insights into morphological evolution and visceral regeneration.</title>
        <authorList>
            <person name="Zhang X."/>
            <person name="Sun L."/>
            <person name="Yuan J."/>
            <person name="Sun Y."/>
            <person name="Gao Y."/>
            <person name="Zhang L."/>
            <person name="Li S."/>
            <person name="Dai H."/>
            <person name="Hamel J.F."/>
            <person name="Liu C."/>
            <person name="Yu Y."/>
            <person name="Liu S."/>
            <person name="Lin W."/>
            <person name="Guo K."/>
            <person name="Jin S."/>
            <person name="Xu P."/>
            <person name="Storey K.B."/>
            <person name="Huan P."/>
            <person name="Zhang T."/>
            <person name="Zhou Y."/>
            <person name="Zhang J."/>
            <person name="Lin C."/>
            <person name="Li X."/>
            <person name="Xing L."/>
            <person name="Huo D."/>
            <person name="Sun M."/>
            <person name="Wang L."/>
            <person name="Mercier A."/>
            <person name="Li F."/>
            <person name="Yang H."/>
            <person name="Xiang J."/>
        </authorList>
    </citation>
    <scope>NUCLEOTIDE SEQUENCE [LARGE SCALE GENOMIC DNA]</scope>
    <source>
        <strain evidence="3">Shaxun</strain>
        <tissue evidence="3">Muscle</tissue>
    </source>
</reference>